<keyword evidence="2" id="KW-0472">Membrane</keyword>
<dbReference type="PANTHER" id="PTHR22753">
    <property type="entry name" value="TRANSMEMBRANE PROTEIN 68"/>
    <property type="match status" value="1"/>
</dbReference>
<feature type="domain" description="Phospholipid/glycerol acyltransferase" evidence="1">
    <location>
        <begin position="2"/>
        <end position="114"/>
    </location>
</feature>
<comment type="caution">
    <text evidence="2">The sequence shown here is derived from an EMBL/GenBank/DDBJ whole genome shotgun (WGS) entry which is preliminary data.</text>
</comment>
<proteinExistence type="predicted"/>
<dbReference type="GO" id="GO:0016746">
    <property type="term" value="F:acyltransferase activity"/>
    <property type="evidence" value="ECO:0007669"/>
    <property type="project" value="InterPro"/>
</dbReference>
<keyword evidence="2" id="KW-0812">Transmembrane</keyword>
<dbReference type="PANTHER" id="PTHR22753:SF14">
    <property type="entry name" value="MONOACYLGLYCEROL_DIACYLGLYCEROL O-ACYLTRANSFERASE"/>
    <property type="match status" value="1"/>
</dbReference>
<dbReference type="CDD" id="cd07987">
    <property type="entry name" value="LPLAT_MGAT-like"/>
    <property type="match status" value="1"/>
</dbReference>
<dbReference type="GO" id="GO:0016020">
    <property type="term" value="C:membrane"/>
    <property type="evidence" value="ECO:0007669"/>
    <property type="project" value="TreeGrafter"/>
</dbReference>
<organism evidence="2 3">
    <name type="scientific">Phyllostomus discolor</name>
    <name type="common">pale spear-nosed bat</name>
    <dbReference type="NCBI Taxonomy" id="89673"/>
    <lineage>
        <taxon>Eukaryota</taxon>
        <taxon>Metazoa</taxon>
        <taxon>Chordata</taxon>
        <taxon>Craniata</taxon>
        <taxon>Vertebrata</taxon>
        <taxon>Euteleostomi</taxon>
        <taxon>Mammalia</taxon>
        <taxon>Eutheria</taxon>
        <taxon>Laurasiatheria</taxon>
        <taxon>Chiroptera</taxon>
        <taxon>Yangochiroptera</taxon>
        <taxon>Phyllostomidae</taxon>
        <taxon>Phyllostominae</taxon>
        <taxon>Phyllostomus</taxon>
    </lineage>
</organism>
<sequence>MEKIPEGPALIIFYHGAIPIDFYYFMAKIFIHKGRTCRVVADHFVFKIPGFSLLLDVFCALHGPREKCVEILRSGHLLAISPGGVREALLSDETYNIIWGNRKGFAQVAIDAKVMRKHRHREMKGWRDRVTQQGRSRAEHAVQDCRQPVLLPSLTAFHRLFRWLYEKFRYPFAPMYGGFPVKLRTYLGDPIPYDPKITAEELAEKTKNAVQALIDKHQRIPGNIMSALLERFHKS</sequence>
<dbReference type="EMBL" id="JABVXQ010000007">
    <property type="protein sequence ID" value="KAF6101433.1"/>
    <property type="molecule type" value="Genomic_DNA"/>
</dbReference>
<reference evidence="2 3" key="1">
    <citation type="journal article" date="2020" name="Nature">
        <title>Six reference-quality genomes reveal evolution of bat adaptations.</title>
        <authorList>
            <person name="Jebb D."/>
            <person name="Huang Z."/>
            <person name="Pippel M."/>
            <person name="Hughes G.M."/>
            <person name="Lavrichenko K."/>
            <person name="Devanna P."/>
            <person name="Winkler S."/>
            <person name="Jermiin L.S."/>
            <person name="Skirmuntt E.C."/>
            <person name="Katzourakis A."/>
            <person name="Burkitt-Gray L."/>
            <person name="Ray D.A."/>
            <person name="Sullivan K.A.M."/>
            <person name="Roscito J.G."/>
            <person name="Kirilenko B.M."/>
            <person name="Davalos L.M."/>
            <person name="Corthals A.P."/>
            <person name="Power M.L."/>
            <person name="Jones G."/>
            <person name="Ransome R.D."/>
            <person name="Dechmann D.K.N."/>
            <person name="Locatelli A.G."/>
            <person name="Puechmaille S.J."/>
            <person name="Fedrigo O."/>
            <person name="Jarvis E.D."/>
            <person name="Hiller M."/>
            <person name="Vernes S.C."/>
            <person name="Myers E.W."/>
            <person name="Teeling E.C."/>
        </authorList>
    </citation>
    <scope>NUCLEOTIDE SEQUENCE [LARGE SCALE GENOMIC DNA]</scope>
    <source>
        <strain evidence="2">Bat1K_MPI-CBG_1</strain>
    </source>
</reference>
<gene>
    <name evidence="2" type="ORF">HJG60_019212</name>
</gene>
<dbReference type="AlphaFoldDB" id="A0A833ZRS5"/>
<evidence type="ECO:0000313" key="2">
    <source>
        <dbReference type="EMBL" id="KAF6101433.1"/>
    </source>
</evidence>
<protein>
    <submittedName>
        <fullName evidence="2">Transmembrane protein 68</fullName>
    </submittedName>
</protein>
<name>A0A833ZRS5_9CHIR</name>
<dbReference type="Pfam" id="PF01553">
    <property type="entry name" value="Acyltransferase"/>
    <property type="match status" value="1"/>
</dbReference>
<dbReference type="InterPro" id="IPR002123">
    <property type="entry name" value="Plipid/glycerol_acylTrfase"/>
</dbReference>
<evidence type="ECO:0000313" key="3">
    <source>
        <dbReference type="Proteomes" id="UP000664940"/>
    </source>
</evidence>
<evidence type="ECO:0000259" key="1">
    <source>
        <dbReference type="Pfam" id="PF01553"/>
    </source>
</evidence>
<dbReference type="Proteomes" id="UP000664940">
    <property type="component" value="Unassembled WGS sequence"/>
</dbReference>
<accession>A0A833ZRS5</accession>